<dbReference type="Pfam" id="PF05368">
    <property type="entry name" value="NmrA"/>
    <property type="match status" value="1"/>
</dbReference>
<evidence type="ECO:0000313" key="3">
    <source>
        <dbReference type="Proteomes" id="UP000320095"/>
    </source>
</evidence>
<dbReference type="InterPro" id="IPR051604">
    <property type="entry name" value="Ergot_Alk_Oxidoreductase"/>
</dbReference>
<comment type="caution">
    <text evidence="2">The sequence shown here is derived from an EMBL/GenBank/DDBJ whole genome shotgun (WGS) entry which is preliminary data.</text>
</comment>
<dbReference type="Gene3D" id="3.40.50.720">
    <property type="entry name" value="NAD(P)-binding Rossmann-like Domain"/>
    <property type="match status" value="1"/>
</dbReference>
<proteinExistence type="predicted"/>
<name>A0A502EC03_9MYCO</name>
<dbReference type="InterPro" id="IPR036291">
    <property type="entry name" value="NAD(P)-bd_dom_sf"/>
</dbReference>
<dbReference type="AlphaFoldDB" id="A0A502EC03"/>
<dbReference type="Gene3D" id="3.90.25.10">
    <property type="entry name" value="UDP-galactose 4-epimerase, domain 1"/>
    <property type="match status" value="1"/>
</dbReference>
<reference evidence="2 3" key="1">
    <citation type="journal article" date="2019" name="Environ. Microbiol.">
        <title>Species interactions and distinct microbial communities in high Arctic permafrost affected cryosols are associated with the CH4 and CO2 gas fluxes.</title>
        <authorList>
            <person name="Altshuler I."/>
            <person name="Hamel J."/>
            <person name="Turney S."/>
            <person name="Magnuson E."/>
            <person name="Levesque R."/>
            <person name="Greer C."/>
            <person name="Whyte L.G."/>
        </authorList>
    </citation>
    <scope>NUCLEOTIDE SEQUENCE [LARGE SCALE GENOMIC DNA]</scope>
    <source>
        <strain evidence="2 3">S5.20</strain>
    </source>
</reference>
<accession>A0A502EC03</accession>
<gene>
    <name evidence="2" type="ORF">EAH80_09025</name>
</gene>
<organism evidence="2 3">
    <name type="scientific">Mycolicibacterium hodleri</name>
    <dbReference type="NCBI Taxonomy" id="49897"/>
    <lineage>
        <taxon>Bacteria</taxon>
        <taxon>Bacillati</taxon>
        <taxon>Actinomycetota</taxon>
        <taxon>Actinomycetes</taxon>
        <taxon>Mycobacteriales</taxon>
        <taxon>Mycobacteriaceae</taxon>
        <taxon>Mycolicibacterium</taxon>
    </lineage>
</organism>
<dbReference type="PANTHER" id="PTHR43162:SF1">
    <property type="entry name" value="PRESTALK A DIFFERENTIATION PROTEIN A"/>
    <property type="match status" value="1"/>
</dbReference>
<dbReference type="Proteomes" id="UP000320095">
    <property type="component" value="Unassembled WGS sequence"/>
</dbReference>
<dbReference type="SUPFAM" id="SSF51735">
    <property type="entry name" value="NAD(P)-binding Rossmann-fold domains"/>
    <property type="match status" value="1"/>
</dbReference>
<protein>
    <submittedName>
        <fullName evidence="2">SDR family NAD(P)-dependent oxidoreductase</fullName>
    </submittedName>
</protein>
<feature type="domain" description="NmrA-like" evidence="1">
    <location>
        <begin position="16"/>
        <end position="235"/>
    </location>
</feature>
<dbReference type="InterPro" id="IPR008030">
    <property type="entry name" value="NmrA-like"/>
</dbReference>
<sequence length="305" mass="33706">MSRHGSTPEAYDLIVLLITGPSGNVGFELVQLLARDTTGLPWRVASRHPGESHSGTAESVVLDFFDPATWAAALDGVQSLFLLFPLPGNRAAREAIIPFVNAAQRAGCRHVVYVSVFGADRARFIPHYKVERALREGSMTWTVLRCSFFMQNLHRALSTHGIDIVERGELFIPAGDGATTFLDARDAAAVAAEVLTDPKSHCNVVHHLTGPEALTMTEVADALTTELRSPVHYVRPGLIAFARRLRTRGVGWDTIGFMSAVYSLTRVGANQQVTGDVQRLLGRPPRTLREFLRDSSWRWHQRSWT</sequence>
<dbReference type="PANTHER" id="PTHR43162">
    <property type="match status" value="1"/>
</dbReference>
<dbReference type="EMBL" id="RCZG01000003">
    <property type="protein sequence ID" value="TPG34947.1"/>
    <property type="molecule type" value="Genomic_DNA"/>
</dbReference>
<evidence type="ECO:0000259" key="1">
    <source>
        <dbReference type="Pfam" id="PF05368"/>
    </source>
</evidence>
<evidence type="ECO:0000313" key="2">
    <source>
        <dbReference type="EMBL" id="TPG34947.1"/>
    </source>
</evidence>
<keyword evidence="3" id="KW-1185">Reference proteome</keyword>